<dbReference type="InterPro" id="IPR005135">
    <property type="entry name" value="Endo/exonuclease/phosphatase"/>
</dbReference>
<dbReference type="Proteomes" id="UP001152320">
    <property type="component" value="Chromosome 19"/>
</dbReference>
<proteinExistence type="predicted"/>
<reference evidence="2" key="1">
    <citation type="submission" date="2021-10" db="EMBL/GenBank/DDBJ databases">
        <title>Tropical sea cucumber genome reveals ecological adaptation and Cuvierian tubules defense mechanism.</title>
        <authorList>
            <person name="Chen T."/>
        </authorList>
    </citation>
    <scope>NUCLEOTIDE SEQUENCE</scope>
    <source>
        <strain evidence="2">Nanhai2018</strain>
        <tissue evidence="2">Muscle</tissue>
    </source>
</reference>
<name>A0A9Q1BE65_HOLLE</name>
<dbReference type="GO" id="GO:0003824">
    <property type="term" value="F:catalytic activity"/>
    <property type="evidence" value="ECO:0007669"/>
    <property type="project" value="InterPro"/>
</dbReference>
<keyword evidence="3" id="KW-1185">Reference proteome</keyword>
<organism evidence="2 3">
    <name type="scientific">Holothuria leucospilota</name>
    <name type="common">Black long sea cucumber</name>
    <name type="synonym">Mertensiothuria leucospilota</name>
    <dbReference type="NCBI Taxonomy" id="206669"/>
    <lineage>
        <taxon>Eukaryota</taxon>
        <taxon>Metazoa</taxon>
        <taxon>Echinodermata</taxon>
        <taxon>Eleutherozoa</taxon>
        <taxon>Echinozoa</taxon>
        <taxon>Holothuroidea</taxon>
        <taxon>Aspidochirotacea</taxon>
        <taxon>Aspidochirotida</taxon>
        <taxon>Holothuriidae</taxon>
        <taxon>Holothuria</taxon>
    </lineage>
</organism>
<evidence type="ECO:0000313" key="3">
    <source>
        <dbReference type="Proteomes" id="UP001152320"/>
    </source>
</evidence>
<dbReference type="PANTHER" id="PTHR33273">
    <property type="entry name" value="DOMAIN-CONTAINING PROTEIN, PUTATIVE-RELATED"/>
    <property type="match status" value="1"/>
</dbReference>
<dbReference type="Pfam" id="PF14529">
    <property type="entry name" value="Exo_endo_phos_2"/>
    <property type="match status" value="1"/>
</dbReference>
<evidence type="ECO:0000313" key="2">
    <source>
        <dbReference type="EMBL" id="KAJ8023330.1"/>
    </source>
</evidence>
<protein>
    <recommendedName>
        <fullName evidence="1">Endonuclease/exonuclease/phosphatase domain-containing protein</fullName>
    </recommendedName>
</protein>
<evidence type="ECO:0000259" key="1">
    <source>
        <dbReference type="Pfam" id="PF14529"/>
    </source>
</evidence>
<sequence>MGRLKLLHINVNYIANKRCKIQHYLHENEIDIACFNETLHKNRTPYLQNYTIIGTPATTPQQRGTAIAYKSNLIASEIQLSPPLGESTGIQITTATGKKIAIISYYISPTQSDNLPLEFFRQLIKNHKHLIILGDLNAKSKQLGSTTDNAAGKALDELLNTEPVTCINNRQPTRYPYNDHGQPELLDYAIISDNLAYLTYNFHIGEDLQSDHLPILFELASSINKIPPPEIYNFKKTDWKIYRNFISANLKEVNPTSRNTIDEAADHITHIITAAIKEATPITDPNQRYKLPQHIIKVIRQCRQLRRIHQRTRNNDIKLQLNQLKRKIAKLIKDHYKSLFDNRCKQLSNEKDASAFWKTVNKITRTRNSATKIPNLIVNGNTISEDTEKAETFKDYFSTVHQIPNNPAFNLNALLEATENIDSNKHLYTPQPQLLQNPPIDYEPITIEELLSTIKKSRNSAPGKDGTRYTHV</sequence>
<dbReference type="Gene3D" id="3.60.10.10">
    <property type="entry name" value="Endonuclease/exonuclease/phosphatase"/>
    <property type="match status" value="1"/>
</dbReference>
<feature type="domain" description="Endonuclease/exonuclease/phosphatase" evidence="1">
    <location>
        <begin position="100"/>
        <end position="215"/>
    </location>
</feature>
<gene>
    <name evidence="2" type="ORF">HOLleu_35738</name>
</gene>
<dbReference type="AlphaFoldDB" id="A0A9Q1BE65"/>
<accession>A0A9Q1BE65</accession>
<dbReference type="SUPFAM" id="SSF56219">
    <property type="entry name" value="DNase I-like"/>
    <property type="match status" value="1"/>
</dbReference>
<dbReference type="OrthoDB" id="10065625at2759"/>
<comment type="caution">
    <text evidence="2">The sequence shown here is derived from an EMBL/GenBank/DDBJ whole genome shotgun (WGS) entry which is preliminary data.</text>
</comment>
<dbReference type="InterPro" id="IPR036691">
    <property type="entry name" value="Endo/exonu/phosph_ase_sf"/>
</dbReference>
<dbReference type="PANTHER" id="PTHR33273:SF4">
    <property type="entry name" value="ENDONUCLEASE_EXONUCLEASE_PHOSPHATASE DOMAIN-CONTAINING PROTEIN"/>
    <property type="match status" value="1"/>
</dbReference>
<dbReference type="EMBL" id="JAIZAY010000019">
    <property type="protein sequence ID" value="KAJ8023330.1"/>
    <property type="molecule type" value="Genomic_DNA"/>
</dbReference>